<keyword evidence="1 4" id="KW-0808">Transferase</keyword>
<dbReference type="Proteomes" id="UP000223606">
    <property type="component" value="Chromosome 1"/>
</dbReference>
<feature type="domain" description="Glycosyl transferase family 1" evidence="2">
    <location>
        <begin position="197"/>
        <end position="348"/>
    </location>
</feature>
<evidence type="ECO:0000313" key="4">
    <source>
        <dbReference type="EMBL" id="SON58363.1"/>
    </source>
</evidence>
<dbReference type="CDD" id="cd03809">
    <property type="entry name" value="GT4_MtfB-like"/>
    <property type="match status" value="1"/>
</dbReference>
<dbReference type="EMBL" id="LT960614">
    <property type="protein sequence ID" value="SON58363.1"/>
    <property type="molecule type" value="Genomic_DNA"/>
</dbReference>
<dbReference type="Pfam" id="PF13439">
    <property type="entry name" value="Glyco_transf_4"/>
    <property type="match status" value="1"/>
</dbReference>
<dbReference type="GO" id="GO:0016757">
    <property type="term" value="F:glycosyltransferase activity"/>
    <property type="evidence" value="ECO:0007669"/>
    <property type="project" value="UniProtKB-KW"/>
</dbReference>
<accession>A0A2C9DDN7</accession>
<dbReference type="KEGG" id="hdi:HDIA_4822"/>
<evidence type="ECO:0000313" key="5">
    <source>
        <dbReference type="Proteomes" id="UP000223606"/>
    </source>
</evidence>
<evidence type="ECO:0000259" key="3">
    <source>
        <dbReference type="Pfam" id="PF13439"/>
    </source>
</evidence>
<sequence>MADLSDVSKKPLRLAIDVHGFSGRHQGSRTFIENVYREIPSVDPSIEVISFGEVEPPDFPVSRHVPVDLGSAAKRLTVGSYAALRSLAPDYVHYQYFCPLLPVGRSVITIHDILPITHPQYFNPSFAGRFRMMVGLSMRLASLVNAVSDFTRDAVAAQYSRDPETIAVVPNGVSADFYRSVSYEEARAYVKEKFGLDSYVLSLTRIERRKNIPLLIDAVSRLQGAGLSGLQTVLMGSIDESSGGGCARTRQAIADGTVIHLKGLSDQEKIFVLRAAAVLVFPSMAEGFGIPPLEGMAARIPVIVADQTAHGRIYRDTAIMISGESVEELADRIRAVLSDDDLRRQAVARGDGLVERMTWKRSAAALADSLRRDAAERAAR</sequence>
<dbReference type="AlphaFoldDB" id="A0A2C9DDN7"/>
<dbReference type="Gene3D" id="3.40.50.2000">
    <property type="entry name" value="Glycogen Phosphorylase B"/>
    <property type="match status" value="2"/>
</dbReference>
<dbReference type="EC" id="2.4.-.-" evidence="4"/>
<keyword evidence="5" id="KW-1185">Reference proteome</keyword>
<dbReference type="Pfam" id="PF00534">
    <property type="entry name" value="Glycos_transf_1"/>
    <property type="match status" value="1"/>
</dbReference>
<dbReference type="PANTHER" id="PTHR46401:SF2">
    <property type="entry name" value="GLYCOSYLTRANSFERASE WBBK-RELATED"/>
    <property type="match status" value="1"/>
</dbReference>
<dbReference type="InterPro" id="IPR001296">
    <property type="entry name" value="Glyco_trans_1"/>
</dbReference>
<keyword evidence="4" id="KW-0328">Glycosyltransferase</keyword>
<dbReference type="InterPro" id="IPR028098">
    <property type="entry name" value="Glyco_trans_4-like_N"/>
</dbReference>
<name>A0A2C9DDN7_9HYPH</name>
<reference evidence="5" key="1">
    <citation type="submission" date="2017-09" db="EMBL/GenBank/DDBJ databases">
        <title>Genome sequence of Nannocystis excedens DSM 71.</title>
        <authorList>
            <person name="Blom J."/>
        </authorList>
    </citation>
    <scope>NUCLEOTIDE SEQUENCE [LARGE SCALE GENOMIC DNA]</scope>
    <source>
        <strain evidence="5">type strain: E19</strain>
    </source>
</reference>
<dbReference type="RefSeq" id="WP_099558573.1">
    <property type="nucleotide sequence ID" value="NZ_LT960614.1"/>
</dbReference>
<dbReference type="PANTHER" id="PTHR46401">
    <property type="entry name" value="GLYCOSYLTRANSFERASE WBBK-RELATED"/>
    <property type="match status" value="1"/>
</dbReference>
<organism evidence="4 5">
    <name type="scientific">Hartmannibacter diazotrophicus</name>
    <dbReference type="NCBI Taxonomy" id="1482074"/>
    <lineage>
        <taxon>Bacteria</taxon>
        <taxon>Pseudomonadati</taxon>
        <taxon>Pseudomonadota</taxon>
        <taxon>Alphaproteobacteria</taxon>
        <taxon>Hyphomicrobiales</taxon>
        <taxon>Pleomorphomonadaceae</taxon>
        <taxon>Hartmannibacter</taxon>
    </lineage>
</organism>
<proteinExistence type="predicted"/>
<dbReference type="OrthoDB" id="9801609at2"/>
<gene>
    <name evidence="4" type="primary">epsD</name>
    <name evidence="4" type="ORF">HDIA_4822</name>
</gene>
<dbReference type="SUPFAM" id="SSF53756">
    <property type="entry name" value="UDP-Glycosyltransferase/glycogen phosphorylase"/>
    <property type="match status" value="1"/>
</dbReference>
<evidence type="ECO:0000259" key="2">
    <source>
        <dbReference type="Pfam" id="PF00534"/>
    </source>
</evidence>
<protein>
    <submittedName>
        <fullName evidence="4">Putative glycosyltransferase EpsD</fullName>
        <ecNumber evidence="4">2.4.-.-</ecNumber>
    </submittedName>
</protein>
<evidence type="ECO:0000256" key="1">
    <source>
        <dbReference type="ARBA" id="ARBA00022679"/>
    </source>
</evidence>
<feature type="domain" description="Glycosyltransferase subfamily 4-like N-terminal" evidence="3">
    <location>
        <begin position="75"/>
        <end position="176"/>
    </location>
</feature>